<name>A0A415QEH9_9BACT</name>
<accession>A0A415QEH9</accession>
<dbReference type="EMBL" id="CP069450">
    <property type="protein sequence ID" value="QRO49993.1"/>
    <property type="molecule type" value="Genomic_DNA"/>
</dbReference>
<dbReference type="Proteomes" id="UP000654720">
    <property type="component" value="Chromosome"/>
</dbReference>
<dbReference type="GeneID" id="93097252"/>
<sequence>MKEWKRRYCKFCRLRDLMLDEVNWWWKVYYLVDYMFAYGCYKLGVEEYWNYRFDQLRRSGRKEFIVGGKRDRIYNICNQKEYRRLVFDKIEFNTLYDRFIKRRWINLSTCSFGEFNVFFDLLKEKQMIIKPTLGSEGGGVEIVKIAKEDDLFEWFTSLQTKLQKTKERWVGEELLVQSDEMRSFYPHAINTLRIYTLLGADQVTRIMGAAVRWGNNGSHTDNIHNGGIAACVDVETGIVVSPGIDTNYKTYLCHPYSSKQIIGYKIEHWDKILAVVTEASRVLPQVRHVGWDVVIGKNSEIIILEGNSRPDPILVQLTNRKGIWNDYKRNIGK</sequence>
<dbReference type="Proteomes" id="UP000286038">
    <property type="component" value="Unassembled WGS sequence"/>
</dbReference>
<reference evidence="3 4" key="1">
    <citation type="submission" date="2018-08" db="EMBL/GenBank/DDBJ databases">
        <title>A genome reference for cultivated species of the human gut microbiota.</title>
        <authorList>
            <person name="Zou Y."/>
            <person name="Xue W."/>
            <person name="Luo G."/>
        </authorList>
    </citation>
    <scope>NUCLEOTIDE SEQUENCE [LARGE SCALE GENOMIC DNA]</scope>
    <source>
        <strain evidence="3 4">AF34-33</strain>
    </source>
</reference>
<gene>
    <name evidence="3" type="ORF">DWZ68_15205</name>
    <name evidence="2" type="ORF">I6J59_19355</name>
</gene>
<dbReference type="Pfam" id="PF14397">
    <property type="entry name" value="ATPgrasp_ST"/>
    <property type="match status" value="1"/>
</dbReference>
<evidence type="ECO:0000313" key="3">
    <source>
        <dbReference type="EMBL" id="RHM40859.1"/>
    </source>
</evidence>
<dbReference type="EMBL" id="QRPV01000026">
    <property type="protein sequence ID" value="RHM40859.1"/>
    <property type="molecule type" value="Genomic_DNA"/>
</dbReference>
<organism evidence="3 4">
    <name type="scientific">Butyricimonas virosa</name>
    <dbReference type="NCBI Taxonomy" id="544645"/>
    <lineage>
        <taxon>Bacteria</taxon>
        <taxon>Pseudomonadati</taxon>
        <taxon>Bacteroidota</taxon>
        <taxon>Bacteroidia</taxon>
        <taxon>Bacteroidales</taxon>
        <taxon>Odoribacteraceae</taxon>
        <taxon>Butyricimonas</taxon>
    </lineage>
</organism>
<dbReference type="InterPro" id="IPR039523">
    <property type="entry name" value="RimK-rel_E_lig_ATP-grasp"/>
</dbReference>
<evidence type="ECO:0000313" key="5">
    <source>
        <dbReference type="Proteomes" id="UP000654720"/>
    </source>
</evidence>
<proteinExistence type="predicted"/>
<dbReference type="RefSeq" id="WP_027201715.1">
    <property type="nucleotide sequence ID" value="NZ_CABJDM010000026.1"/>
</dbReference>
<feature type="domain" description="Alpha-L-glutamate ligase-related protein ATP-grasp" evidence="1">
    <location>
        <begin position="123"/>
        <end position="326"/>
    </location>
</feature>
<reference evidence="2 5" key="2">
    <citation type="submission" date="2021-02" db="EMBL/GenBank/DDBJ databases">
        <title>FDA dAtabase for Regulatory Grade micrObial Sequences (FDA-ARGOS): Supporting development and validation of Infectious Disease Dx tests.</title>
        <authorList>
            <person name="Carlson P."/>
            <person name="Fischbach M."/>
            <person name="Hastie J."/>
            <person name="Bilen M."/>
            <person name="Cheng A."/>
            <person name="Tallon L."/>
            <person name="Sadzewicz L."/>
            <person name="Zhao X."/>
            <person name="Boylan J."/>
            <person name="Ott S."/>
            <person name="Bowen H."/>
            <person name="Vavikolanu K."/>
            <person name="Mehta A."/>
            <person name="Aluvathingal J."/>
            <person name="Nadendla S."/>
            <person name="Yan Y."/>
            <person name="Sichtig H."/>
        </authorList>
    </citation>
    <scope>NUCLEOTIDE SEQUENCE [LARGE SCALE GENOMIC DNA]</scope>
    <source>
        <strain evidence="2 5">FDAARGOS_1229</strain>
    </source>
</reference>
<evidence type="ECO:0000259" key="1">
    <source>
        <dbReference type="Pfam" id="PF14397"/>
    </source>
</evidence>
<protein>
    <recommendedName>
        <fullName evidence="1">Alpha-L-glutamate ligase-related protein ATP-grasp domain-containing protein</fullName>
    </recommendedName>
</protein>
<dbReference type="SUPFAM" id="SSF56059">
    <property type="entry name" value="Glutathione synthetase ATP-binding domain-like"/>
    <property type="match status" value="1"/>
</dbReference>
<evidence type="ECO:0000313" key="2">
    <source>
        <dbReference type="EMBL" id="QRO49993.1"/>
    </source>
</evidence>
<keyword evidence="5" id="KW-1185">Reference proteome</keyword>
<dbReference type="AlphaFoldDB" id="A0A415QEH9"/>
<evidence type="ECO:0000313" key="4">
    <source>
        <dbReference type="Proteomes" id="UP000286038"/>
    </source>
</evidence>